<dbReference type="RefSeq" id="WP_025225463.1">
    <property type="nucleotide sequence ID" value="NZ_CP007139.1"/>
</dbReference>
<name>A0A068NR22_FIMGI</name>
<protein>
    <submittedName>
        <fullName evidence="2">Uncharacterized protein</fullName>
    </submittedName>
</protein>
<dbReference type="STRING" id="661478.OP10G_2620"/>
<organism evidence="2 3">
    <name type="scientific">Fimbriimonas ginsengisoli Gsoil 348</name>
    <dbReference type="NCBI Taxonomy" id="661478"/>
    <lineage>
        <taxon>Bacteria</taxon>
        <taxon>Bacillati</taxon>
        <taxon>Armatimonadota</taxon>
        <taxon>Fimbriimonadia</taxon>
        <taxon>Fimbriimonadales</taxon>
        <taxon>Fimbriimonadaceae</taxon>
        <taxon>Fimbriimonas</taxon>
    </lineage>
</organism>
<dbReference type="OrthoDB" id="9946904at2"/>
<evidence type="ECO:0000256" key="1">
    <source>
        <dbReference type="SAM" id="Phobius"/>
    </source>
</evidence>
<keyword evidence="3" id="KW-1185">Reference proteome</keyword>
<keyword evidence="1" id="KW-0472">Membrane</keyword>
<dbReference type="Gene3D" id="3.30.70.60">
    <property type="match status" value="1"/>
</dbReference>
<dbReference type="Proteomes" id="UP000027982">
    <property type="component" value="Chromosome"/>
</dbReference>
<sequence length="174" mass="18825">MNDVDIKPATGWNILFGVSLLAIALSIWFGYMRPPEPGAELAWKRSLTKMTLASRKANDEADANFAPVKEKMWSQTIDTLGSTVLDQLTRMSEEEKLQLSGFHTEKAIDVAGLKEAPFVLTVEGTFPQVIAFMKKLEGPQSKLAVNLLQISASDTAPGNVTATLGLVGFVKGDA</sequence>
<evidence type="ECO:0000313" key="2">
    <source>
        <dbReference type="EMBL" id="AIE85988.1"/>
    </source>
</evidence>
<accession>A0A068NR22</accession>
<keyword evidence="1" id="KW-0812">Transmembrane</keyword>
<reference evidence="2 3" key="1">
    <citation type="journal article" date="2014" name="PLoS ONE">
        <title>The first complete genome sequence of the class fimbriimonadia in the phylum armatimonadetes.</title>
        <authorList>
            <person name="Hu Z.Y."/>
            <person name="Wang Y.Z."/>
            <person name="Im W.T."/>
            <person name="Wang S.Y."/>
            <person name="Zhao G.P."/>
            <person name="Zheng H.J."/>
            <person name="Quan Z.X."/>
        </authorList>
    </citation>
    <scope>NUCLEOTIDE SEQUENCE [LARGE SCALE GENOMIC DNA]</scope>
    <source>
        <strain evidence="2">Gsoil 348</strain>
    </source>
</reference>
<proteinExistence type="predicted"/>
<dbReference type="KEGG" id="fgi:OP10G_2620"/>
<dbReference type="AlphaFoldDB" id="A0A068NR22"/>
<evidence type="ECO:0000313" key="3">
    <source>
        <dbReference type="Proteomes" id="UP000027982"/>
    </source>
</evidence>
<dbReference type="EMBL" id="CP007139">
    <property type="protein sequence ID" value="AIE85988.1"/>
    <property type="molecule type" value="Genomic_DNA"/>
</dbReference>
<gene>
    <name evidence="2" type="ORF">OP10G_2620</name>
</gene>
<feature type="transmembrane region" description="Helical" evidence="1">
    <location>
        <begin position="12"/>
        <end position="31"/>
    </location>
</feature>
<dbReference type="InterPro" id="IPR014717">
    <property type="entry name" value="Transl_elong_EF1B/ribsomal_bS6"/>
</dbReference>
<keyword evidence="1" id="KW-1133">Transmembrane helix</keyword>
<dbReference type="HOGENOM" id="CLU_1537811_0_0_0"/>